<protein>
    <submittedName>
        <fullName evidence="1">Uncharacterized protein</fullName>
    </submittedName>
</protein>
<proteinExistence type="predicted"/>
<feature type="non-terminal residue" evidence="1">
    <location>
        <position position="1"/>
    </location>
</feature>
<name>A0ABD0Q5T3_CIRMR</name>
<evidence type="ECO:0000313" key="1">
    <source>
        <dbReference type="EMBL" id="KAL0181255.1"/>
    </source>
</evidence>
<reference evidence="1 2" key="1">
    <citation type="submission" date="2024-05" db="EMBL/GenBank/DDBJ databases">
        <title>Genome sequencing and assembly of Indian major carp, Cirrhinus mrigala (Hamilton, 1822).</title>
        <authorList>
            <person name="Mohindra V."/>
            <person name="Chowdhury L.M."/>
            <person name="Lal K."/>
            <person name="Jena J.K."/>
        </authorList>
    </citation>
    <scope>NUCLEOTIDE SEQUENCE [LARGE SCALE GENOMIC DNA]</scope>
    <source>
        <strain evidence="1">CM1030</strain>
        <tissue evidence="1">Blood</tissue>
    </source>
</reference>
<dbReference type="PANTHER" id="PTHR35617:SF3">
    <property type="entry name" value="CORE-BINDING (CB) DOMAIN-CONTAINING PROTEIN"/>
    <property type="match status" value="1"/>
</dbReference>
<organism evidence="1 2">
    <name type="scientific">Cirrhinus mrigala</name>
    <name type="common">Mrigala</name>
    <dbReference type="NCBI Taxonomy" id="683832"/>
    <lineage>
        <taxon>Eukaryota</taxon>
        <taxon>Metazoa</taxon>
        <taxon>Chordata</taxon>
        <taxon>Craniata</taxon>
        <taxon>Vertebrata</taxon>
        <taxon>Euteleostomi</taxon>
        <taxon>Actinopterygii</taxon>
        <taxon>Neopterygii</taxon>
        <taxon>Teleostei</taxon>
        <taxon>Ostariophysi</taxon>
        <taxon>Cypriniformes</taxon>
        <taxon>Cyprinidae</taxon>
        <taxon>Labeoninae</taxon>
        <taxon>Labeonini</taxon>
        <taxon>Cirrhinus</taxon>
    </lineage>
</organism>
<dbReference type="PANTHER" id="PTHR35617">
    <property type="entry name" value="PHAGE_INTEGRASE DOMAIN-CONTAINING PROTEIN"/>
    <property type="match status" value="1"/>
</dbReference>
<dbReference type="Proteomes" id="UP001529510">
    <property type="component" value="Unassembled WGS sequence"/>
</dbReference>
<accession>A0ABD0Q5T3</accession>
<evidence type="ECO:0000313" key="2">
    <source>
        <dbReference type="Proteomes" id="UP001529510"/>
    </source>
</evidence>
<comment type="caution">
    <text evidence="1">The sequence shown here is derived from an EMBL/GenBank/DDBJ whole genome shotgun (WGS) entry which is preliminary data.</text>
</comment>
<feature type="non-terminal residue" evidence="1">
    <location>
        <position position="87"/>
    </location>
</feature>
<sequence>YVPKVPTTTFWDQMVNLQALPSEEADLALALLCPVRALRTYVDRTRGFRCSEQLFVCFGGQQKGNAVSKQRLAHWVVDAITLAYESQ</sequence>
<dbReference type="EMBL" id="JAMKFB020000011">
    <property type="protein sequence ID" value="KAL0181255.1"/>
    <property type="molecule type" value="Genomic_DNA"/>
</dbReference>
<dbReference type="AlphaFoldDB" id="A0ABD0Q5T3"/>
<keyword evidence="2" id="KW-1185">Reference proteome</keyword>
<gene>
    <name evidence="1" type="ORF">M9458_023661</name>
</gene>